<evidence type="ECO:0000313" key="1">
    <source>
        <dbReference type="EMBL" id="WNC74059.1"/>
    </source>
</evidence>
<evidence type="ECO:0000313" key="2">
    <source>
        <dbReference type="Proteomes" id="UP001258994"/>
    </source>
</evidence>
<dbReference type="RefSeq" id="WP_348393168.1">
    <property type="nucleotide sequence ID" value="NZ_CP134145.1"/>
</dbReference>
<name>A0ABY9U4Z1_9GAMM</name>
<sequence length="463" mass="51084">MNTLFDVLTNPESSFELGSLNPEITDGASNFNSAVSGSPHTPSSAQMYDPAKLAGVVETKPSPKGYVPYKEGLQEQVPSSSVILDNLEVNTVDQIEKPDTGNEKDDTQNFRKKIEAFTKTQQQRMNGGYDFPEYDEGDSWKAGGSAMLIPLFGLAISALTGNEDLALNMGLGVLDAATEGFIDHEGMLERSKERQKWLDLGYLPEYVDRYEQTGDMDALISSKVDNPNQGKERSRIHTFKKGEDMGIKDAEGNPIFAEKTGQYEFVQGADQRNDYRTTDVVFQGDKDAQWKYKEAGAMRKTRAKQLEEQQAEQEATDGQVSQLDELIDAGKQALVSGNIDGNTGPMDAWLPDLTDDAQKTTGDFERFKELLTVENLDKMSGVLTDKDIQVLRSAASALDTGRYWTVNKAEVQRVLGNLQTKRKGLRSNSGSGKAPMSALQYLYSNPNALGSFESKYGYKPEGF</sequence>
<gene>
    <name evidence="1" type="ORF">RGQ13_08705</name>
</gene>
<dbReference type="EMBL" id="CP134145">
    <property type="protein sequence ID" value="WNC74059.1"/>
    <property type="molecule type" value="Genomic_DNA"/>
</dbReference>
<keyword evidence="2" id="KW-1185">Reference proteome</keyword>
<proteinExistence type="predicted"/>
<reference evidence="2" key="1">
    <citation type="submission" date="2023-09" db="EMBL/GenBank/DDBJ databases">
        <authorList>
            <person name="Li S."/>
            <person name="Li X."/>
            <person name="Zhang C."/>
            <person name="Zhao Z."/>
        </authorList>
    </citation>
    <scope>NUCLEOTIDE SEQUENCE [LARGE SCALE GENOMIC DNA]</scope>
    <source>
        <strain evidence="2">SQ149</strain>
    </source>
</reference>
<protein>
    <submittedName>
        <fullName evidence="1">Uncharacterized protein</fullName>
    </submittedName>
</protein>
<dbReference type="Proteomes" id="UP001258994">
    <property type="component" value="Chromosome"/>
</dbReference>
<organism evidence="1 2">
    <name type="scientific">Thalassotalea psychrophila</name>
    <dbReference type="NCBI Taxonomy" id="3065647"/>
    <lineage>
        <taxon>Bacteria</taxon>
        <taxon>Pseudomonadati</taxon>
        <taxon>Pseudomonadota</taxon>
        <taxon>Gammaproteobacteria</taxon>
        <taxon>Alteromonadales</taxon>
        <taxon>Colwelliaceae</taxon>
        <taxon>Thalassotalea</taxon>
    </lineage>
</organism>
<accession>A0ABY9U4Z1</accession>